<sequence length="75" mass="7965">MLSPTDGNHTTPASSSHTLANLKVDTDPEKEEVFSASGNTGGETNEQNSVHEENKVENSVKSLLGLSYASSDDEE</sequence>
<reference evidence="2" key="1">
    <citation type="submission" date="2018-02" db="EMBL/GenBank/DDBJ databases">
        <title>Rhizophora mucronata_Transcriptome.</title>
        <authorList>
            <person name="Meera S.P."/>
            <person name="Sreeshan A."/>
            <person name="Augustine A."/>
        </authorList>
    </citation>
    <scope>NUCLEOTIDE SEQUENCE</scope>
    <source>
        <tissue evidence="2">Leaf</tissue>
    </source>
</reference>
<feature type="compositionally biased region" description="Polar residues" evidence="1">
    <location>
        <begin position="1"/>
        <end position="19"/>
    </location>
</feature>
<proteinExistence type="predicted"/>
<evidence type="ECO:0000256" key="1">
    <source>
        <dbReference type="SAM" id="MobiDB-lite"/>
    </source>
</evidence>
<feature type="compositionally biased region" description="Basic and acidic residues" evidence="1">
    <location>
        <begin position="49"/>
        <end position="58"/>
    </location>
</feature>
<feature type="region of interest" description="Disordered" evidence="1">
    <location>
        <begin position="1"/>
        <end position="75"/>
    </location>
</feature>
<name>A0A2P2P1D4_RHIMU</name>
<organism evidence="2">
    <name type="scientific">Rhizophora mucronata</name>
    <name type="common">Asiatic mangrove</name>
    <dbReference type="NCBI Taxonomy" id="61149"/>
    <lineage>
        <taxon>Eukaryota</taxon>
        <taxon>Viridiplantae</taxon>
        <taxon>Streptophyta</taxon>
        <taxon>Embryophyta</taxon>
        <taxon>Tracheophyta</taxon>
        <taxon>Spermatophyta</taxon>
        <taxon>Magnoliopsida</taxon>
        <taxon>eudicotyledons</taxon>
        <taxon>Gunneridae</taxon>
        <taxon>Pentapetalae</taxon>
        <taxon>rosids</taxon>
        <taxon>fabids</taxon>
        <taxon>Malpighiales</taxon>
        <taxon>Rhizophoraceae</taxon>
        <taxon>Rhizophora</taxon>
    </lineage>
</organism>
<accession>A0A2P2P1D4</accession>
<protein>
    <submittedName>
        <fullName evidence="2">Uncharacterized protein</fullName>
    </submittedName>
</protein>
<feature type="compositionally biased region" description="Basic and acidic residues" evidence="1">
    <location>
        <begin position="24"/>
        <end position="33"/>
    </location>
</feature>
<evidence type="ECO:0000313" key="2">
    <source>
        <dbReference type="EMBL" id="MBX48578.1"/>
    </source>
</evidence>
<dbReference type="EMBL" id="GGEC01068094">
    <property type="protein sequence ID" value="MBX48578.1"/>
    <property type="molecule type" value="Transcribed_RNA"/>
</dbReference>
<feature type="compositionally biased region" description="Polar residues" evidence="1">
    <location>
        <begin position="36"/>
        <end position="48"/>
    </location>
</feature>
<dbReference type="AlphaFoldDB" id="A0A2P2P1D4"/>